<evidence type="ECO:0000313" key="2">
    <source>
        <dbReference type="EMBL" id="KAJ5104405.1"/>
    </source>
</evidence>
<dbReference type="Pfam" id="PF01965">
    <property type="entry name" value="DJ-1_PfpI"/>
    <property type="match status" value="1"/>
</dbReference>
<evidence type="ECO:0000259" key="1">
    <source>
        <dbReference type="Pfam" id="PF01965"/>
    </source>
</evidence>
<dbReference type="SUPFAM" id="SSF52317">
    <property type="entry name" value="Class I glutamine amidotransferase-like"/>
    <property type="match status" value="1"/>
</dbReference>
<dbReference type="CDD" id="cd03139">
    <property type="entry name" value="GATase1_PfpI_2"/>
    <property type="match status" value="1"/>
</dbReference>
<dbReference type="Gene3D" id="3.40.50.880">
    <property type="match status" value="1"/>
</dbReference>
<protein>
    <submittedName>
        <fullName evidence="2">ThiJ/PfpI family protein</fullName>
    </submittedName>
</protein>
<organism evidence="2 3">
    <name type="scientific">Penicillium alfredii</name>
    <dbReference type="NCBI Taxonomy" id="1506179"/>
    <lineage>
        <taxon>Eukaryota</taxon>
        <taxon>Fungi</taxon>
        <taxon>Dikarya</taxon>
        <taxon>Ascomycota</taxon>
        <taxon>Pezizomycotina</taxon>
        <taxon>Eurotiomycetes</taxon>
        <taxon>Eurotiomycetidae</taxon>
        <taxon>Eurotiales</taxon>
        <taxon>Aspergillaceae</taxon>
        <taxon>Penicillium</taxon>
    </lineage>
</organism>
<dbReference type="PANTHER" id="PTHR43130">
    <property type="entry name" value="ARAC-FAMILY TRANSCRIPTIONAL REGULATOR"/>
    <property type="match status" value="1"/>
</dbReference>
<dbReference type="InterPro" id="IPR029062">
    <property type="entry name" value="Class_I_gatase-like"/>
</dbReference>
<dbReference type="GeneID" id="81391502"/>
<reference evidence="2" key="1">
    <citation type="submission" date="2022-11" db="EMBL/GenBank/DDBJ databases">
        <authorList>
            <person name="Petersen C."/>
        </authorList>
    </citation>
    <scope>NUCLEOTIDE SEQUENCE</scope>
    <source>
        <strain evidence="2">IBT 34128</strain>
    </source>
</reference>
<dbReference type="OrthoDB" id="543156at2759"/>
<evidence type="ECO:0000313" key="3">
    <source>
        <dbReference type="Proteomes" id="UP001141434"/>
    </source>
</evidence>
<dbReference type="AlphaFoldDB" id="A0A9W9FQX4"/>
<sequence>MSIASSNQHYKVGVLVFPGADILDFAGPMEVLSHVSHNRNPDRPDRMFDICTIARRSSILSAGSLTVAADLLLDEALAQIADFDILVVPGGFPAVLQPLTDNNAPELEIIRQFAALPPQTSQKQRVLFSVCTGAFLVGATGILSGITVTTHHQGLDALGKICAQAQGPEVPPVNIVHKRCVDGGYLKGGGVRIITAGGISSGLDATFHLVRLLANNETALFVARLMEYDWSESKV</sequence>
<dbReference type="Proteomes" id="UP001141434">
    <property type="component" value="Unassembled WGS sequence"/>
</dbReference>
<dbReference type="RefSeq" id="XP_056513401.1">
    <property type="nucleotide sequence ID" value="XM_056652334.1"/>
</dbReference>
<name>A0A9W9FQX4_9EURO</name>
<keyword evidence="3" id="KW-1185">Reference proteome</keyword>
<proteinExistence type="predicted"/>
<dbReference type="InterPro" id="IPR002818">
    <property type="entry name" value="DJ-1/PfpI"/>
</dbReference>
<dbReference type="PANTHER" id="PTHR43130:SF3">
    <property type="entry name" value="HTH-TYPE TRANSCRIPTIONAL REGULATOR RV1931C"/>
    <property type="match status" value="1"/>
</dbReference>
<dbReference type="EMBL" id="JAPMSZ010000004">
    <property type="protein sequence ID" value="KAJ5104405.1"/>
    <property type="molecule type" value="Genomic_DNA"/>
</dbReference>
<gene>
    <name evidence="2" type="ORF">NUU61_001752</name>
</gene>
<reference evidence="2" key="2">
    <citation type="journal article" date="2023" name="IMA Fungus">
        <title>Comparative genomic study of the Penicillium genus elucidates a diverse pangenome and 15 lateral gene transfer events.</title>
        <authorList>
            <person name="Petersen C."/>
            <person name="Sorensen T."/>
            <person name="Nielsen M.R."/>
            <person name="Sondergaard T.E."/>
            <person name="Sorensen J.L."/>
            <person name="Fitzpatrick D.A."/>
            <person name="Frisvad J.C."/>
            <person name="Nielsen K.L."/>
        </authorList>
    </citation>
    <scope>NUCLEOTIDE SEQUENCE</scope>
    <source>
        <strain evidence="2">IBT 34128</strain>
    </source>
</reference>
<accession>A0A9W9FQX4</accession>
<comment type="caution">
    <text evidence="2">The sequence shown here is derived from an EMBL/GenBank/DDBJ whole genome shotgun (WGS) entry which is preliminary data.</text>
</comment>
<dbReference type="InterPro" id="IPR052158">
    <property type="entry name" value="INH-QAR"/>
</dbReference>
<feature type="domain" description="DJ-1/PfpI" evidence="1">
    <location>
        <begin position="11"/>
        <end position="160"/>
    </location>
</feature>